<name>A0AAV1DFJ8_OLDCO</name>
<evidence type="ECO:0000256" key="1">
    <source>
        <dbReference type="ARBA" id="ARBA00000900"/>
    </source>
</evidence>
<dbReference type="InterPro" id="IPR045185">
    <property type="entry name" value="PUB22/23/24-like"/>
</dbReference>
<dbReference type="FunFam" id="3.30.40.10:FF:000437">
    <property type="entry name" value="RING-type E3 ubiquitin transferase"/>
    <property type="match status" value="1"/>
</dbReference>
<dbReference type="InterPro" id="IPR003613">
    <property type="entry name" value="Ubox_domain"/>
</dbReference>
<evidence type="ECO:0000256" key="2">
    <source>
        <dbReference type="ARBA" id="ARBA00004906"/>
    </source>
</evidence>
<dbReference type="PROSITE" id="PS51698">
    <property type="entry name" value="U_BOX"/>
    <property type="match status" value="1"/>
</dbReference>
<reference evidence="7" key="1">
    <citation type="submission" date="2023-03" db="EMBL/GenBank/DDBJ databases">
        <authorList>
            <person name="Julca I."/>
        </authorList>
    </citation>
    <scope>NUCLEOTIDE SEQUENCE</scope>
</reference>
<evidence type="ECO:0000256" key="5">
    <source>
        <dbReference type="RuleBase" id="RU369093"/>
    </source>
</evidence>
<dbReference type="InterPro" id="IPR011989">
    <property type="entry name" value="ARM-like"/>
</dbReference>
<dbReference type="GO" id="GO:0006952">
    <property type="term" value="P:defense response"/>
    <property type="evidence" value="ECO:0007669"/>
    <property type="project" value="UniProtKB-ARBA"/>
</dbReference>
<dbReference type="CDD" id="cd16664">
    <property type="entry name" value="RING-Ubox_PUB"/>
    <property type="match status" value="1"/>
</dbReference>
<accession>A0AAV1DFJ8</accession>
<dbReference type="PANTHER" id="PTHR22849:SF11">
    <property type="entry name" value="U-BOX DOMAIN-CONTAINING PROTEIN"/>
    <property type="match status" value="1"/>
</dbReference>
<dbReference type="InterPro" id="IPR016024">
    <property type="entry name" value="ARM-type_fold"/>
</dbReference>
<dbReference type="GO" id="GO:0016567">
    <property type="term" value="P:protein ubiquitination"/>
    <property type="evidence" value="ECO:0007669"/>
    <property type="project" value="UniProtKB-UniRule"/>
</dbReference>
<evidence type="ECO:0000259" key="6">
    <source>
        <dbReference type="PROSITE" id="PS51698"/>
    </source>
</evidence>
<evidence type="ECO:0000256" key="4">
    <source>
        <dbReference type="ARBA" id="ARBA00022786"/>
    </source>
</evidence>
<dbReference type="InterPro" id="IPR013083">
    <property type="entry name" value="Znf_RING/FYVE/PHD"/>
</dbReference>
<organism evidence="7 8">
    <name type="scientific">Oldenlandia corymbosa var. corymbosa</name>
    <dbReference type="NCBI Taxonomy" id="529605"/>
    <lineage>
        <taxon>Eukaryota</taxon>
        <taxon>Viridiplantae</taxon>
        <taxon>Streptophyta</taxon>
        <taxon>Embryophyta</taxon>
        <taxon>Tracheophyta</taxon>
        <taxon>Spermatophyta</taxon>
        <taxon>Magnoliopsida</taxon>
        <taxon>eudicotyledons</taxon>
        <taxon>Gunneridae</taxon>
        <taxon>Pentapetalae</taxon>
        <taxon>asterids</taxon>
        <taxon>lamiids</taxon>
        <taxon>Gentianales</taxon>
        <taxon>Rubiaceae</taxon>
        <taxon>Rubioideae</taxon>
        <taxon>Spermacoceae</taxon>
        <taxon>Hedyotis-Oldenlandia complex</taxon>
        <taxon>Oldenlandia</taxon>
    </lineage>
</organism>
<dbReference type="InterPro" id="IPR045210">
    <property type="entry name" value="RING-Ubox_PUB"/>
</dbReference>
<dbReference type="InterPro" id="IPR058678">
    <property type="entry name" value="ARM_PUB"/>
</dbReference>
<keyword evidence="4 5" id="KW-0833">Ubl conjugation pathway</keyword>
<dbReference type="SUPFAM" id="SSF48371">
    <property type="entry name" value="ARM repeat"/>
    <property type="match status" value="1"/>
</dbReference>
<dbReference type="SUPFAM" id="SSF57850">
    <property type="entry name" value="RING/U-box"/>
    <property type="match status" value="1"/>
</dbReference>
<evidence type="ECO:0000313" key="7">
    <source>
        <dbReference type="EMBL" id="CAI9105780.1"/>
    </source>
</evidence>
<evidence type="ECO:0000313" key="8">
    <source>
        <dbReference type="Proteomes" id="UP001161247"/>
    </source>
</evidence>
<dbReference type="Gene3D" id="1.25.10.10">
    <property type="entry name" value="Leucine-rich Repeat Variant"/>
    <property type="match status" value="1"/>
</dbReference>
<dbReference type="EMBL" id="OX459122">
    <property type="protein sequence ID" value="CAI9105780.1"/>
    <property type="molecule type" value="Genomic_DNA"/>
</dbReference>
<proteinExistence type="predicted"/>
<dbReference type="PANTHER" id="PTHR22849">
    <property type="entry name" value="WDSAM1 PROTEIN"/>
    <property type="match status" value="1"/>
</dbReference>
<sequence length="408" mass="45691">MDEIEIPSHFICPISMQLMRDPVIVATGMTYDRESIEKWLYSCKNNICPMTKLELPTKDLTPNHTLRRLIQAWCMVNSSNGIERIPTPKPQVDKSQILKLINEAKRSAKVDDQIRCLKKLRSISQGSQSNKKCLEAAGAADFLVELLIKKSSDEFDAIKEEAFNVLYHLDVSDSDLKKLVSDDKDSENFLASLMQVLRWGDCQSRLNAIMLMKSAFNVADPVQMMSCKVEVFVEIVRVLKDQVSPQASKAALKLLMELCPWGRNRIKVVEAGAISTLIEILIDNSEKRACELILTVLDQLCRIADGRAELLAHGAGLAIISKKILRVSQVASDRAVRIISSVCKYSGTSRVLQEMLQVGVVAKLCLVLQVENNSKILERVREILKLHSRSWKDSPCIPPSLISSYPLA</sequence>
<evidence type="ECO:0000256" key="3">
    <source>
        <dbReference type="ARBA" id="ARBA00022679"/>
    </source>
</evidence>
<dbReference type="Pfam" id="PF04564">
    <property type="entry name" value="U-box"/>
    <property type="match status" value="1"/>
</dbReference>
<feature type="domain" description="U-box" evidence="6">
    <location>
        <begin position="5"/>
        <end position="80"/>
    </location>
</feature>
<dbReference type="GO" id="GO:0061630">
    <property type="term" value="F:ubiquitin protein ligase activity"/>
    <property type="evidence" value="ECO:0007669"/>
    <property type="project" value="UniProtKB-UniRule"/>
</dbReference>
<dbReference type="SMART" id="SM00504">
    <property type="entry name" value="Ubox"/>
    <property type="match status" value="1"/>
</dbReference>
<keyword evidence="3 5" id="KW-0808">Transferase</keyword>
<dbReference type="AlphaFoldDB" id="A0AAV1DFJ8"/>
<gene>
    <name evidence="7" type="ORF">OLC1_LOCUS14403</name>
</gene>
<comment type="function">
    <text evidence="5">Functions as an E3 ubiquitin ligase.</text>
</comment>
<dbReference type="Proteomes" id="UP001161247">
    <property type="component" value="Chromosome 5"/>
</dbReference>
<dbReference type="Pfam" id="PF25598">
    <property type="entry name" value="ARM_PUB"/>
    <property type="match status" value="1"/>
</dbReference>
<dbReference type="Gene3D" id="3.30.40.10">
    <property type="entry name" value="Zinc/RING finger domain, C3HC4 (zinc finger)"/>
    <property type="match status" value="1"/>
</dbReference>
<dbReference type="EC" id="2.3.2.27" evidence="5"/>
<comment type="pathway">
    <text evidence="2 5">Protein modification; protein ubiquitination.</text>
</comment>
<comment type="catalytic activity">
    <reaction evidence="1 5">
        <text>S-ubiquitinyl-[E2 ubiquitin-conjugating enzyme]-L-cysteine + [acceptor protein]-L-lysine = [E2 ubiquitin-conjugating enzyme]-L-cysteine + N(6)-ubiquitinyl-[acceptor protein]-L-lysine.</text>
        <dbReference type="EC" id="2.3.2.27"/>
    </reaction>
</comment>
<keyword evidence="8" id="KW-1185">Reference proteome</keyword>
<protein>
    <recommendedName>
        <fullName evidence="5 6">U-box domain-containing protein</fullName>
        <ecNumber evidence="5">2.3.2.27</ecNumber>
    </recommendedName>
    <alternativeName>
        <fullName evidence="5">RING-type E3 ubiquitin transferase PUB</fullName>
    </alternativeName>
</protein>